<organism evidence="3">
    <name type="scientific">Colletotrichum graminicola (strain M1.001 / M2 / FGSC 10212)</name>
    <name type="common">Maize anthracnose fungus</name>
    <name type="synonym">Glomerella graminicola</name>
    <dbReference type="NCBI Taxonomy" id="645133"/>
    <lineage>
        <taxon>Eukaryota</taxon>
        <taxon>Fungi</taxon>
        <taxon>Dikarya</taxon>
        <taxon>Ascomycota</taxon>
        <taxon>Pezizomycotina</taxon>
        <taxon>Sordariomycetes</taxon>
        <taxon>Hypocreomycetidae</taxon>
        <taxon>Glomerellales</taxon>
        <taxon>Glomerellaceae</taxon>
        <taxon>Colletotrichum</taxon>
        <taxon>Colletotrichum graminicola species complex</taxon>
    </lineage>
</organism>
<sequence>MVAMRSSPPQTPTENSEKGLASPSIRSILRLHPQERLIVKPLHWTARHVDSLGCNFIHNTSLASSWRLPPPLAPDGKLDPGTIIANAPTSANADASSPTVVPQRQPLSPIDRLSSVNTLELVCSLRRKASRYVACAVHAPIPRTWLTPG</sequence>
<accession>E3R0A8</accession>
<feature type="region of interest" description="Disordered" evidence="1">
    <location>
        <begin position="1"/>
        <end position="22"/>
    </location>
</feature>
<keyword evidence="3" id="KW-1185">Reference proteome</keyword>
<evidence type="ECO:0000256" key="1">
    <source>
        <dbReference type="SAM" id="MobiDB-lite"/>
    </source>
</evidence>
<reference evidence="3" key="1">
    <citation type="journal article" date="2012" name="Nat. Genet.">
        <title>Lifestyle transitions in plant pathogenic Colletotrichum fungi deciphered by genome and transcriptome analyses.</title>
        <authorList>
            <person name="O'Connell R.J."/>
            <person name="Thon M.R."/>
            <person name="Hacquard S."/>
            <person name="Amyotte S.G."/>
            <person name="Kleemann J."/>
            <person name="Torres M.F."/>
            <person name="Damm U."/>
            <person name="Buiate E.A."/>
            <person name="Epstein L."/>
            <person name="Alkan N."/>
            <person name="Altmueller J."/>
            <person name="Alvarado-Balderrama L."/>
            <person name="Bauser C.A."/>
            <person name="Becker C."/>
            <person name="Birren B.W."/>
            <person name="Chen Z."/>
            <person name="Choi J."/>
            <person name="Crouch J.A."/>
            <person name="Duvick J.P."/>
            <person name="Farman M.A."/>
            <person name="Gan P."/>
            <person name="Heiman D."/>
            <person name="Henrissat B."/>
            <person name="Howard R.J."/>
            <person name="Kabbage M."/>
            <person name="Koch C."/>
            <person name="Kracher B."/>
            <person name="Kubo Y."/>
            <person name="Law A.D."/>
            <person name="Lebrun M.-H."/>
            <person name="Lee Y.-H."/>
            <person name="Miyara I."/>
            <person name="Moore N."/>
            <person name="Neumann U."/>
            <person name="Nordstroem K."/>
            <person name="Panaccione D.G."/>
            <person name="Panstruga R."/>
            <person name="Place M."/>
            <person name="Proctor R.H."/>
            <person name="Prusky D."/>
            <person name="Rech G."/>
            <person name="Reinhardt R."/>
            <person name="Rollins J.A."/>
            <person name="Rounsley S."/>
            <person name="Schardl C.L."/>
            <person name="Schwartz D.C."/>
            <person name="Shenoy N."/>
            <person name="Shirasu K."/>
            <person name="Sikhakolli U.R."/>
            <person name="Stueber K."/>
            <person name="Sukno S.A."/>
            <person name="Sweigard J.A."/>
            <person name="Takano Y."/>
            <person name="Takahara H."/>
            <person name="Trail F."/>
            <person name="van der Does H.C."/>
            <person name="Voll L.M."/>
            <person name="Will I."/>
            <person name="Young S."/>
            <person name="Zeng Q."/>
            <person name="Zhang J."/>
            <person name="Zhou S."/>
            <person name="Dickman M.B."/>
            <person name="Schulze-Lefert P."/>
            <person name="Ver Loren van Themaat E."/>
            <person name="Ma L.-J."/>
            <person name="Vaillancourt L.J."/>
        </authorList>
    </citation>
    <scope>NUCLEOTIDE SEQUENCE [LARGE SCALE GENOMIC DNA]</scope>
    <source>
        <strain evidence="3">M1.001 / M2 / FGSC 10212</strain>
    </source>
</reference>
<gene>
    <name evidence="2" type="ORF">GLRG_11681</name>
</gene>
<dbReference type="GeneID" id="24417045"/>
<proteinExistence type="predicted"/>
<name>E3R0A8_COLGM</name>
<dbReference type="RefSeq" id="XP_008100566.1">
    <property type="nucleotide sequence ID" value="XM_008102375.1"/>
</dbReference>
<dbReference type="EMBL" id="GG697436">
    <property type="protein sequence ID" value="EFQ36546.1"/>
    <property type="molecule type" value="Genomic_DNA"/>
</dbReference>
<dbReference type="AlphaFoldDB" id="E3R0A8"/>
<evidence type="ECO:0000313" key="3">
    <source>
        <dbReference type="Proteomes" id="UP000008782"/>
    </source>
</evidence>
<dbReference type="OrthoDB" id="5343483at2759"/>
<evidence type="ECO:0000313" key="2">
    <source>
        <dbReference type="EMBL" id="EFQ36546.1"/>
    </source>
</evidence>
<dbReference type="VEuPathDB" id="FungiDB:GLRG_11681"/>
<dbReference type="Proteomes" id="UP000008782">
    <property type="component" value="Unassembled WGS sequence"/>
</dbReference>
<dbReference type="HOGENOM" id="CLU_1749512_0_0_1"/>
<protein>
    <submittedName>
        <fullName evidence="2">Uncharacterized protein</fullName>
    </submittedName>
</protein>